<dbReference type="PANTHER" id="PTHR31157">
    <property type="entry name" value="SCP DOMAIN-CONTAINING PROTEIN"/>
    <property type="match status" value="1"/>
</dbReference>
<dbReference type="Gene3D" id="3.40.33.10">
    <property type="entry name" value="CAP"/>
    <property type="match status" value="1"/>
</dbReference>
<comment type="caution">
    <text evidence="3">The sequence shown here is derived from an EMBL/GenBank/DDBJ whole genome shotgun (WGS) entry which is preliminary data.</text>
</comment>
<evidence type="ECO:0000259" key="2">
    <source>
        <dbReference type="Pfam" id="PF00188"/>
    </source>
</evidence>
<dbReference type="PANTHER" id="PTHR31157:SF1">
    <property type="entry name" value="SCP DOMAIN-CONTAINING PROTEIN"/>
    <property type="match status" value="1"/>
</dbReference>
<accession>A0ABU1BVQ7</accession>
<dbReference type="Proteomes" id="UP001225596">
    <property type="component" value="Unassembled WGS sequence"/>
</dbReference>
<feature type="region of interest" description="Disordered" evidence="1">
    <location>
        <begin position="63"/>
        <end position="98"/>
    </location>
</feature>
<dbReference type="RefSeq" id="WP_338438183.1">
    <property type="nucleotide sequence ID" value="NZ_JAUYVH010000017.1"/>
</dbReference>
<dbReference type="InterPro" id="IPR035940">
    <property type="entry name" value="CAP_sf"/>
</dbReference>
<feature type="region of interest" description="Disordered" evidence="1">
    <location>
        <begin position="136"/>
        <end position="155"/>
    </location>
</feature>
<protein>
    <submittedName>
        <fullName evidence="3">CAP domain-containing protein</fullName>
    </submittedName>
</protein>
<reference evidence="3 4" key="1">
    <citation type="submission" date="2023-08" db="EMBL/GenBank/DDBJ databases">
        <title>Oxalobacteraceae gen .nov., isolated from river sludge outside the plant.</title>
        <authorList>
            <person name="Zhao S.Y."/>
        </authorList>
    </citation>
    <scope>NUCLEOTIDE SEQUENCE [LARGE SCALE GENOMIC DNA]</scope>
    <source>
        <strain evidence="3 4">R-40</strain>
    </source>
</reference>
<feature type="compositionally biased region" description="Polar residues" evidence="1">
    <location>
        <begin position="65"/>
        <end position="80"/>
    </location>
</feature>
<dbReference type="EMBL" id="JAUYVH010000017">
    <property type="protein sequence ID" value="MDQ9172174.1"/>
    <property type="molecule type" value="Genomic_DNA"/>
</dbReference>
<evidence type="ECO:0000313" key="3">
    <source>
        <dbReference type="EMBL" id="MDQ9172174.1"/>
    </source>
</evidence>
<dbReference type="CDD" id="cd05379">
    <property type="entry name" value="CAP_bacterial"/>
    <property type="match status" value="1"/>
</dbReference>
<feature type="domain" description="SCP" evidence="2">
    <location>
        <begin position="108"/>
        <end position="231"/>
    </location>
</feature>
<feature type="compositionally biased region" description="Polar residues" evidence="1">
    <location>
        <begin position="136"/>
        <end position="154"/>
    </location>
</feature>
<keyword evidence="4" id="KW-1185">Reference proteome</keyword>
<name>A0ABU1BVQ7_9BURK</name>
<feature type="compositionally biased region" description="Polar residues" evidence="1">
    <location>
        <begin position="88"/>
        <end position="98"/>
    </location>
</feature>
<gene>
    <name evidence="3" type="ORF">Q8A64_17320</name>
</gene>
<sequence>MHQQRIFYSREMNSVATTPSNTKIFISINSCFKGWFMQGEKRFFLRSIALLISLTLAACGGGGSDSQNELSRNEQTSFHNASAEAASQEPNAPQATGNTATDGFNWFNFRREQIGLPPVARNAVVDAVAQGHSTYQKNTDTISHEQTAGQSGYTGATLGDRLQEGGYRFTSPAYAYAEIISATGGTSGFAAAESLITAIYHRFVAFEPMFKEAGSGTATVPNGYTYFTTNFVANGLDGGIGLGNFVVYPTDKQQRVPAGFLSDQEIPDPAPAQNAVGYPISVHADIAAEVAVQSFTVRPRGAESLPTRLLISATDQDTPKSAAAIIPLTVLLKGTTYDVQFVGTIDGVPANRSWSFTTQ</sequence>
<dbReference type="SUPFAM" id="SSF55797">
    <property type="entry name" value="PR-1-like"/>
    <property type="match status" value="1"/>
</dbReference>
<dbReference type="InterPro" id="IPR014044">
    <property type="entry name" value="CAP_dom"/>
</dbReference>
<proteinExistence type="predicted"/>
<dbReference type="Pfam" id="PF00188">
    <property type="entry name" value="CAP"/>
    <property type="match status" value="1"/>
</dbReference>
<organism evidence="3 4">
    <name type="scientific">Keguizhuia sedimenti</name>
    <dbReference type="NCBI Taxonomy" id="3064264"/>
    <lineage>
        <taxon>Bacteria</taxon>
        <taxon>Pseudomonadati</taxon>
        <taxon>Pseudomonadota</taxon>
        <taxon>Betaproteobacteria</taxon>
        <taxon>Burkholderiales</taxon>
        <taxon>Oxalobacteraceae</taxon>
        <taxon>Keguizhuia</taxon>
    </lineage>
</organism>
<evidence type="ECO:0000256" key="1">
    <source>
        <dbReference type="SAM" id="MobiDB-lite"/>
    </source>
</evidence>
<evidence type="ECO:0000313" key="4">
    <source>
        <dbReference type="Proteomes" id="UP001225596"/>
    </source>
</evidence>